<accession>A0A428USS1</accession>
<name>A0A428USS1_9HYPO</name>
<reference evidence="2 3" key="1">
    <citation type="submission" date="2017-06" db="EMBL/GenBank/DDBJ databases">
        <title>Cmopartive genomic analysis of Ambrosia Fusariam Clade fungi.</title>
        <authorList>
            <person name="Stajich J.E."/>
            <person name="Carrillo J."/>
            <person name="Kijimoto T."/>
            <person name="Eskalen A."/>
            <person name="O'Donnell K."/>
            <person name="Kasson M."/>
        </authorList>
    </citation>
    <scope>NUCLEOTIDE SEQUENCE [LARGE SCALE GENOMIC DNA]</scope>
    <source>
        <strain evidence="2 3">NRRL 20438</strain>
    </source>
</reference>
<feature type="compositionally biased region" description="Basic and acidic residues" evidence="1">
    <location>
        <begin position="385"/>
        <end position="397"/>
    </location>
</feature>
<sequence>MAERSKALCSAPRSARFSRFSTRVKRYVVLPFIPFRLSSPKQQPQTYVSFNFLLSSLNVFHSERDMASASPSSCLSSPASFVTAHDSIVDKSTAASSPVQENPCPYRDARQLPRELKAHCHIFLEEQLYASAINLLNSIAGAGASKRTSANRKGVPVPPPSHLALLSTLVVHPLHTTRAEKKEHLDVSSQALDYLRNILAIVGPVNADFRTAFQFYSVPRSGRRREQLASTNDTDVSDVELSGDDERLRGKIANDGSVWNRGQDFWSTVGWAFNCSTMYPNRWRYWKVWLEFMMDVLEADWNERERRDKAAQQANGPNSEPILTSREESIIAMYMNQQNGRQYGAKGFIKALFADGGELSSSAFREVFDKEPRGPRKQSKKRKREQVLDLENDKFGDYFEDESMSSGVSEPPTPQKPKDTRKLGNAGIHPPGMVESISIRLRIFKLLSAVTWSLQKRSELNRLYEEYTAALKLLPLPTFSLFLSQRPNILLPEALVTINKELFDLLLPSSYKNPSRVDPEGDAQGSLSMPMLEHCYVLHPANTVALEDNAKLSLVVESAIQLLWSFDMMVYSEEFEAAVEKGIKARETKAKKRRTGKMKGDAGDAMAQDVLANSGTRLGILLEALKAVKEAE</sequence>
<protein>
    <submittedName>
        <fullName evidence="2">Uncharacterized protein</fullName>
    </submittedName>
</protein>
<dbReference type="EMBL" id="NIZV01000035">
    <property type="protein sequence ID" value="RSM17332.1"/>
    <property type="molecule type" value="Genomic_DNA"/>
</dbReference>
<feature type="compositionally biased region" description="Basic residues" evidence="1">
    <location>
        <begin position="375"/>
        <end position="384"/>
    </location>
</feature>
<dbReference type="AlphaFoldDB" id="A0A428USS1"/>
<evidence type="ECO:0000256" key="1">
    <source>
        <dbReference type="SAM" id="MobiDB-lite"/>
    </source>
</evidence>
<evidence type="ECO:0000313" key="3">
    <source>
        <dbReference type="Proteomes" id="UP000288429"/>
    </source>
</evidence>
<comment type="caution">
    <text evidence="2">The sequence shown here is derived from an EMBL/GenBank/DDBJ whole genome shotgun (WGS) entry which is preliminary data.</text>
</comment>
<gene>
    <name evidence="2" type="ORF">CDV31_003887</name>
</gene>
<evidence type="ECO:0000313" key="2">
    <source>
        <dbReference type="EMBL" id="RSM17332.1"/>
    </source>
</evidence>
<proteinExistence type="predicted"/>
<keyword evidence="3" id="KW-1185">Reference proteome</keyword>
<feature type="region of interest" description="Disordered" evidence="1">
    <location>
        <begin position="365"/>
        <end position="428"/>
    </location>
</feature>
<organism evidence="2 3">
    <name type="scientific">Fusarium ambrosium</name>
    <dbReference type="NCBI Taxonomy" id="131363"/>
    <lineage>
        <taxon>Eukaryota</taxon>
        <taxon>Fungi</taxon>
        <taxon>Dikarya</taxon>
        <taxon>Ascomycota</taxon>
        <taxon>Pezizomycotina</taxon>
        <taxon>Sordariomycetes</taxon>
        <taxon>Hypocreomycetidae</taxon>
        <taxon>Hypocreales</taxon>
        <taxon>Nectriaceae</taxon>
        <taxon>Fusarium</taxon>
        <taxon>Fusarium solani species complex</taxon>
    </lineage>
</organism>
<dbReference type="Proteomes" id="UP000288429">
    <property type="component" value="Unassembled WGS sequence"/>
</dbReference>